<feature type="non-terminal residue" evidence="1">
    <location>
        <position position="39"/>
    </location>
</feature>
<reference evidence="1 2" key="1">
    <citation type="submission" date="2012-09" db="EMBL/GenBank/DDBJ databases">
        <title>Draft Genome Sequences of 6 Strains from Genus Thauera.</title>
        <authorList>
            <person name="Liu B."/>
            <person name="Shapleigh J.P."/>
            <person name="Frostegard A.H."/>
        </authorList>
    </citation>
    <scope>NUCLEOTIDE SEQUENCE [LARGE SCALE GENOMIC DNA]</scope>
    <source>
        <strain evidence="1 2">B4P</strain>
    </source>
</reference>
<dbReference type="Proteomes" id="UP000013047">
    <property type="component" value="Unassembled WGS sequence"/>
</dbReference>
<dbReference type="InterPro" id="IPR036291">
    <property type="entry name" value="NAD(P)-bd_dom_sf"/>
</dbReference>
<evidence type="ECO:0000313" key="1">
    <source>
        <dbReference type="EMBL" id="ENO86690.1"/>
    </source>
</evidence>
<dbReference type="EMBL" id="AMXF01000526">
    <property type="protein sequence ID" value="ENO86690.1"/>
    <property type="molecule type" value="Genomic_DNA"/>
</dbReference>
<keyword evidence="2" id="KW-1185">Reference proteome</keyword>
<comment type="caution">
    <text evidence="1">The sequence shown here is derived from an EMBL/GenBank/DDBJ whole genome shotgun (WGS) entry which is preliminary data.</text>
</comment>
<accession>N6Y527</accession>
<gene>
    <name evidence="1" type="ORF">C667_23869</name>
</gene>
<dbReference type="SUPFAM" id="SSF51735">
    <property type="entry name" value="NAD(P)-binding Rossmann-fold domains"/>
    <property type="match status" value="1"/>
</dbReference>
<name>N6Y527_9RHOO</name>
<organism evidence="1 2">
    <name type="scientific">Thauera phenylacetica B4P</name>
    <dbReference type="NCBI Taxonomy" id="1234382"/>
    <lineage>
        <taxon>Bacteria</taxon>
        <taxon>Pseudomonadati</taxon>
        <taxon>Pseudomonadota</taxon>
        <taxon>Betaproteobacteria</taxon>
        <taxon>Rhodocyclales</taxon>
        <taxon>Zoogloeaceae</taxon>
        <taxon>Thauera</taxon>
    </lineage>
</organism>
<protein>
    <submittedName>
        <fullName evidence="1">Pteridine reductase</fullName>
    </submittedName>
</protein>
<sequence>MRTSPSEPDTAPAAAPLILVTGAARRVGAAIARRLHAGG</sequence>
<dbReference type="AlphaFoldDB" id="N6Y527"/>
<proteinExistence type="predicted"/>
<evidence type="ECO:0000313" key="2">
    <source>
        <dbReference type="Proteomes" id="UP000013047"/>
    </source>
</evidence>